<name>A0ABN7VS67_GIGMA</name>
<accession>A0ABN7VS67</accession>
<dbReference type="EMBL" id="CAJVQB010020606">
    <property type="protein sequence ID" value="CAG8794893.1"/>
    <property type="molecule type" value="Genomic_DNA"/>
</dbReference>
<sequence length="215" mass="25110">MSDSNLEETSQTENSQEIDSISKLQNVGKEKICETSYKYLPSWSTSNMNLHLADEYDVIDFLKKSSENEDKITTRCKVDVEKFTPILRIIKDLVEKLIELLKPFNSATEYFSTGLYPTISFIHPLIEAMEFHYVPNFNEDSYDNDKDFQEILNFDSESESDDDDLRQLISPPEKHPISSNLTNISFNNMFKNIIFGKSQRSQESMDELDYYLDFR</sequence>
<reference evidence="2 3" key="1">
    <citation type="submission" date="2021-06" db="EMBL/GenBank/DDBJ databases">
        <authorList>
            <person name="Kallberg Y."/>
            <person name="Tangrot J."/>
            <person name="Rosling A."/>
        </authorList>
    </citation>
    <scope>NUCLEOTIDE SEQUENCE [LARGE SCALE GENOMIC DNA]</scope>
    <source>
        <strain evidence="2 3">120-4 pot B 10/14</strain>
    </source>
</reference>
<comment type="caution">
    <text evidence="2">The sequence shown here is derived from an EMBL/GenBank/DDBJ whole genome shotgun (WGS) entry which is preliminary data.</text>
</comment>
<dbReference type="Proteomes" id="UP000789901">
    <property type="component" value="Unassembled WGS sequence"/>
</dbReference>
<evidence type="ECO:0000313" key="2">
    <source>
        <dbReference type="EMBL" id="CAG8794893.1"/>
    </source>
</evidence>
<gene>
    <name evidence="2" type="ORF">GMARGA_LOCUS21872</name>
</gene>
<evidence type="ECO:0000313" key="3">
    <source>
        <dbReference type="Proteomes" id="UP000789901"/>
    </source>
</evidence>
<feature type="region of interest" description="Disordered" evidence="1">
    <location>
        <begin position="1"/>
        <end position="20"/>
    </location>
</feature>
<keyword evidence="3" id="KW-1185">Reference proteome</keyword>
<proteinExistence type="predicted"/>
<organism evidence="2 3">
    <name type="scientific">Gigaspora margarita</name>
    <dbReference type="NCBI Taxonomy" id="4874"/>
    <lineage>
        <taxon>Eukaryota</taxon>
        <taxon>Fungi</taxon>
        <taxon>Fungi incertae sedis</taxon>
        <taxon>Mucoromycota</taxon>
        <taxon>Glomeromycotina</taxon>
        <taxon>Glomeromycetes</taxon>
        <taxon>Diversisporales</taxon>
        <taxon>Gigasporaceae</taxon>
        <taxon>Gigaspora</taxon>
    </lineage>
</organism>
<protein>
    <submittedName>
        <fullName evidence="2">41881_t:CDS:1</fullName>
    </submittedName>
</protein>
<evidence type="ECO:0000256" key="1">
    <source>
        <dbReference type="SAM" id="MobiDB-lite"/>
    </source>
</evidence>